<keyword evidence="4" id="KW-1185">Reference proteome</keyword>
<reference evidence="3 4" key="1">
    <citation type="submission" date="2015-11" db="EMBL/GenBank/DDBJ databases">
        <authorList>
            <person name="Zhang Y."/>
            <person name="Guo Z."/>
        </authorList>
    </citation>
    <scope>NUCLEOTIDE SEQUENCE [LARGE SCALE GENOMIC DNA]</scope>
    <source>
        <strain evidence="3 4">KCTC 12086</strain>
    </source>
</reference>
<dbReference type="InterPro" id="IPR027354">
    <property type="entry name" value="YcgL_dom"/>
</dbReference>
<dbReference type="InterPro" id="IPR038068">
    <property type="entry name" value="YcgL-like_sf"/>
</dbReference>
<dbReference type="HAMAP" id="MF_01866">
    <property type="entry name" value="UPF0745"/>
    <property type="match status" value="1"/>
</dbReference>
<dbReference type="RefSeq" id="WP_058032513.1">
    <property type="nucleotide sequence ID" value="NZ_CP013188.1"/>
</dbReference>
<dbReference type="PANTHER" id="PTHR38109">
    <property type="entry name" value="PROTEIN YCGL"/>
    <property type="match status" value="1"/>
</dbReference>
<dbReference type="Pfam" id="PF05166">
    <property type="entry name" value="YcgL"/>
    <property type="match status" value="1"/>
</dbReference>
<dbReference type="EMBL" id="CP013188">
    <property type="protein sequence ID" value="ALO44672.1"/>
    <property type="molecule type" value="Genomic_DNA"/>
</dbReference>
<name>A0A0S2K8K6_9GAMM</name>
<protein>
    <recommendedName>
        <fullName evidence="1">YcgL domain-containing protein PP2015_4205</fullName>
    </recommendedName>
</protein>
<proteinExistence type="inferred from homology"/>
<dbReference type="PROSITE" id="PS51648">
    <property type="entry name" value="YCGL"/>
    <property type="match status" value="1"/>
</dbReference>
<feature type="domain" description="YcgL" evidence="2">
    <location>
        <begin position="1"/>
        <end position="85"/>
    </location>
</feature>
<evidence type="ECO:0000259" key="2">
    <source>
        <dbReference type="PROSITE" id="PS51648"/>
    </source>
</evidence>
<dbReference type="KEGG" id="pphe:PP2015_4205"/>
<dbReference type="Gene3D" id="3.10.510.20">
    <property type="entry name" value="YcgL domain"/>
    <property type="match status" value="1"/>
</dbReference>
<evidence type="ECO:0000313" key="3">
    <source>
        <dbReference type="EMBL" id="ALO44672.1"/>
    </source>
</evidence>
<evidence type="ECO:0000256" key="1">
    <source>
        <dbReference type="HAMAP-Rule" id="MF_01866"/>
    </source>
</evidence>
<dbReference type="STRING" id="161398.PP2015_4205"/>
<evidence type="ECO:0000313" key="4">
    <source>
        <dbReference type="Proteomes" id="UP000061457"/>
    </source>
</evidence>
<dbReference type="PANTHER" id="PTHR38109:SF1">
    <property type="entry name" value="PROTEIN YCGL"/>
    <property type="match status" value="1"/>
</dbReference>
<dbReference type="OrthoDB" id="8748921at2"/>
<dbReference type="AlphaFoldDB" id="A0A0S2K8K6"/>
<organism evidence="3 4">
    <name type="scientific">Pseudoalteromonas phenolica</name>
    <dbReference type="NCBI Taxonomy" id="161398"/>
    <lineage>
        <taxon>Bacteria</taxon>
        <taxon>Pseudomonadati</taxon>
        <taxon>Pseudomonadota</taxon>
        <taxon>Gammaproteobacteria</taxon>
        <taxon>Alteromonadales</taxon>
        <taxon>Pseudoalteromonadaceae</taxon>
        <taxon>Pseudoalteromonas</taxon>
    </lineage>
</organism>
<dbReference type="Proteomes" id="UP000061457">
    <property type="component" value="Chromosome II"/>
</dbReference>
<dbReference type="PATRIC" id="fig|161398.10.peg.4313"/>
<dbReference type="SUPFAM" id="SSF160191">
    <property type="entry name" value="YcgL-like"/>
    <property type="match status" value="1"/>
</dbReference>
<accession>A0A0S2K8K6</accession>
<sequence length="93" mass="10692">MLTAVYKSSKRADTYLFIEKRDDFSKIPEPLMGMFGTPIYVMMFDLAKRERLGVADINLVQSELTEKGFYLQLPPKEDNLLDELKKQNGVDSV</sequence>
<gene>
    <name evidence="3" type="ORF">PP2015_4205</name>
</gene>